<dbReference type="Pfam" id="PF00089">
    <property type="entry name" value="Trypsin"/>
    <property type="match status" value="2"/>
</dbReference>
<dbReference type="RefSeq" id="XP_063129873.1">
    <property type="nucleotide sequence ID" value="XM_063273803.1"/>
</dbReference>
<dbReference type="GeneTree" id="ENSGT00940000154494"/>
<evidence type="ECO:0000313" key="4">
    <source>
        <dbReference type="Ensembl" id="ENSRNOP00000084468.1"/>
    </source>
</evidence>
<dbReference type="AGR" id="RGD:6500116"/>
<evidence type="ECO:0000259" key="3">
    <source>
        <dbReference type="PROSITE" id="PS50240"/>
    </source>
</evidence>
<feature type="domain" description="Peptidase S1" evidence="3">
    <location>
        <begin position="3475"/>
        <end position="3710"/>
    </location>
</feature>
<dbReference type="InterPro" id="IPR018114">
    <property type="entry name" value="TRYPSIN_HIS"/>
</dbReference>
<dbReference type="SUPFAM" id="SSF50494">
    <property type="entry name" value="Trypsin-like serine proteases"/>
    <property type="match status" value="3"/>
</dbReference>
<dbReference type="PANTHER" id="PTHR24250:SF64">
    <property type="entry name" value="PEPTIDASE S1 DOMAIN-CONTAINING PROTEIN"/>
    <property type="match status" value="1"/>
</dbReference>
<dbReference type="CTD" id="100910108"/>
<feature type="domain" description="Peptidase S1" evidence="3">
    <location>
        <begin position="3759"/>
        <end position="3997"/>
    </location>
</feature>
<evidence type="ECO:0000256" key="1">
    <source>
        <dbReference type="ARBA" id="ARBA00023157"/>
    </source>
</evidence>
<evidence type="ECO:0000256" key="2">
    <source>
        <dbReference type="SAM" id="SignalP"/>
    </source>
</evidence>
<name>A0A8I6A226_RAT</name>
<dbReference type="GeneID" id="100910108"/>
<dbReference type="SMART" id="SM00020">
    <property type="entry name" value="Tryp_SPc"/>
    <property type="match status" value="2"/>
</dbReference>
<dbReference type="RefSeq" id="XP_063129869.1">
    <property type="nucleotide sequence ID" value="XM_063273799.1"/>
</dbReference>
<feature type="domain" description="Peptidase S1" evidence="3">
    <location>
        <begin position="55"/>
        <end position="265"/>
    </location>
</feature>
<evidence type="ECO:0000313" key="5">
    <source>
        <dbReference type="Proteomes" id="UP000002494"/>
    </source>
</evidence>
<proteinExistence type="predicted"/>
<dbReference type="Ensembl" id="ENSRNOT00000081396.3">
    <property type="protein sequence ID" value="ENSRNOP00000084468.1"/>
    <property type="gene ID" value="ENSRNOG00000054857.3"/>
</dbReference>
<dbReference type="RefSeq" id="XP_063129868.1">
    <property type="nucleotide sequence ID" value="XM_063273798.1"/>
</dbReference>
<dbReference type="RefSeq" id="XP_063129872.1">
    <property type="nucleotide sequence ID" value="XM_063273802.1"/>
</dbReference>
<reference evidence="4" key="2">
    <citation type="submission" date="2025-08" db="UniProtKB">
        <authorList>
            <consortium name="Ensembl"/>
        </authorList>
    </citation>
    <scope>IDENTIFICATION</scope>
    <source>
        <strain evidence="4">Brown Norway</strain>
    </source>
</reference>
<protein>
    <submittedName>
        <fullName evidence="4">Transmembrane serine protease 9 like 1</fullName>
    </submittedName>
</protein>
<gene>
    <name evidence="4 6" type="primary">Tmprss9l1</name>
    <name evidence="6" type="synonym">LOC100910108</name>
</gene>
<dbReference type="InterPro" id="IPR043504">
    <property type="entry name" value="Peptidase_S1_PA_chymotrypsin"/>
</dbReference>
<keyword evidence="1" id="KW-1015">Disulfide bond</keyword>
<dbReference type="GO" id="GO:0004252">
    <property type="term" value="F:serine-type endopeptidase activity"/>
    <property type="evidence" value="ECO:0000318"/>
    <property type="project" value="GO_Central"/>
</dbReference>
<sequence length="4023" mass="459487">MSGVHFLCQFSALFIHCLGPLNTQKPWRPFTPLPTWRRPFTLLQSDSWPTFDNIPWVAAIDDTCQGIILNPWWILSAVTCLTRLKHFTSDLPKAIHEDGVSGGDEICLHPGINPGRGKYKGHDVIVHGIVISRLRVPVRGKEISLPPSYIIVRKTCLNRLCSHCGVYQSQKYSLFENNIRKLSIEFLDISFCHHQHNSVSKSNKLCIWIHQKEDCLIQQGSPVLCIFGSHWEVVGLISESSRTCDDTVLIIKMALNLSWTRQFITIDEKPLDWIFPLLCNFCPGIEDSLNKNISSAAFVPHGFSSHSWSRLITSSQSRSRWNPPPFLFVSNNKDSFAGRQHLYFQVGRIFSASKSSTSRPWTIPMFKTLGIYHSTASCNNPLSSHSECFSHCETSIPPKACMSSSFPWRTGLQYQSGKLAGSGRYRTDLSGAITGFHTISINFIGSLIPLPKQIDGFQISSEIHSLYPQIKPRIFSSPDQCVIGSWLGVSPDIRSGAQAQAAPYETETVIWSPFNKEFDQTKIYYIVEKVTIGAEEESYDVNLRSPLLVSEIELKCPMLSDCGYQYSSATPTVNTLFSGAWYSAKSQITSTEPDGKTMSPVSKTNLLSYTITIPFSKPLPTNNPFLSWAYYKPNKIIESSHLCTISLLNTHEASVIKQKWFEVITWPLFYSNIVKPLTYSKMNFKRQWIQSDSDIPQLWTFSKVKPRKYLDTFKADKARLWLQIKNKETEFQKHPKFPFESPRIESREGKIKYWMKARGGAIISLDQTETCTIVPQNRPDPSAVGCCSNSYHTLLRMQRDVKTFTYLEIDMARPLGSPTGNTEHSEKSIPFTVRSRMHAEGVKITHWTKSHTEEKVWFPVQSRGAQHPCDSQVNHYLSELQDEKIRPWYRPQVNTVKTVINTEFPMLPSWIKQEGDQSGLWTQSQDDFAKYWFQIRIKMISQGAQPVSQTEHKWAMLETETDRLWDPPVVDKLRNWIHHGIDTVKTLNDLDVHKIKPQVHKEARTLIKWRQTDLLKIKTQAPYEADIAMSWNHDGKLLVHNWKDFLEDRDTTWINSQLQELNDWAPPKIDRFSRWTKTDTPLSSLLISSEMDTFVQSAVSKSSNINLLIDSIIYAMLLWTKKKPASKSKCTHTILILWMSTKMLPGSLCTQTLRDKYVPWLQDESQETNNWMISESDLTSLWPKTHYPEINSVPFKGETFTIWDPEEYPTPNLWREIEAEITTELTHTESPLGTSCAFQVPNMTVFNQADPPPRIRPLREDYDEITTWLSYKTQPVNPWTPPGRNLASAPHYETSVNNLFSETKYDTDIPWFHTEFFTETSLTGAETVSGVGVNDAETVNMWTQTTDALEKLRTKDKIQIPTSFTEGRMDSFTPWIQMESPTYDKWTLRVSDKITLLTQAMHPTGYQWTESIAPTASVWLKGNPLLVNLWLQKISDRALLPWPQAEYLPLNLQPPAVTYTIIPHLFQAEYAPISLWRKPTSDVIIMPWNQPELFNQKTYLESNTRVLPWPEPEQIPEHLWLLPISDTFISQWPWHESSKINMASAVNPDALIMSIPRWPEKHTPEVNLRSLLVSDRKAAASLWSEYSAGNALVSPMDDRVTSWSQFQALPAYTQAWTVFDMMMQSHTHNKCTLINQWPHIFSGAMTSPWCLDDFQATSMWRQPVSDEFVLSRTPVSSPEVNPWGSVMSDAITVSCSGSEYLLVDRGTLLRYNTIAPAWLQQRLPLDLRMSPISDIITPHWLQKESTDGNLRLWSVSDAVTPTWTQIESPIWGLWALPPPNPGPPNAFPTRNLLPNYSADKITQPWDRTEIPWIHHASITIPPLRQTEFRAENLWTSPLSDTVAPLSTHVGSLPLYLRTLLPSNFITALWTLPEPLPSKLWTSSVLNGLRLSLPQTESKNINAQALFEADPLILPWTQFKHKTLTPWTAKADDMLSQWMASEVLSVQSQIRSAYDPDQSHLQIPAIKHWMHAVPDHAFLRNQASSPAMYFWKKHGIDTFMEWATSQFTNTRRPTETLSTILNHDEISTTDSWTNFETNTVSQMSQANSRILNLWTHSFAHWMQSNFDGVTPWAQTLWAVESPTIHMRSTEPLWKLAHIKVIRSWKQSTTEMALQVITKKSTTVYSFTKFILDNAFIFDHTVSPIGSRQTQTEDDEAIWTQSKSLKKYIQTNPYSKILTKWGQGEFSEDIIWAEPEAGKAMVWQQSKSKSFIPRIGETVNVVKARAETESSVKTYFAKLVPNSLSAQIQANFLAMNADAQLIHDKFVLGTNANYPLTKSWREEGNRAVNTKGISENQPATEIVNLCTDMVYPTFNSLLQRENVATVWSRVEPQQIKFPWQKTKLSNIIHWTQSDSLSIYPCMNNKLSKLMPWTLVQYIPEYHLADSKAIPWSETEPFLAHIWKETTFSKVIYWTQTESLSVTQSTQDSVVTPWIQRGFPQEDMWVGYTAPKINQLIQEDYELESSPTVTLSSIVFTWTHPEHIPLVPWTESMELRYTTINKGVWPSYSPIILAHPESPEVFMPTNSVSETFTPLKWNDFPIKYHWAQPLPDKLIPLTRVLYIPENLWTEVVYSTFVHMTKFISSSEIIPIQPTYYAVTPWAKDKVSEIITCTLSDYHACISWNQSMYVNSIITEASSSVLKKALQTQSSLDFLAPIITTKFTMWRPSELPLLEAELKPIASIIVEWTQAEVSQNLIAETSKTTDTSLNSIIFPPILFYMKAETEKGTFLTVTESEAKKILTVSNINTLIISVHAPTYVIQHSTQIRWTSLLWAPTETLDRNTWSFSEVGSPLSWKVPIPLAASYELHHNPKHWFKTQDERIKPWTQSDFQIIDVSTLPMTNKVESHDRHIVGMHSATDIFDAWSQSKTESVRFWNISKDSTSRPWFQIEAGIDNNQMPLKSTAVKVWPQAESEVFRPWTQNVFNIPLSQDEIEPETYLNMSNINAWFQFQKISTRQRTKFAHETVTPWIWPEWQITHSWNEHEIKVPKTGSHFRTDTSQIFLTYSKSDEIKLWTQPESQLVRRWTEDAIVTLWSLTKNDAIKPWLGLEYETTQAVAQLSDGVIDPSVQCEASTETLPVISWIPFDAVPYSVQTQMESTFQSPTQIHAIRQWSQPEYETTKYLTHSNVGVAYPWVQHEGSTKTLEIIPWTRSDTLIYPLQTQIDYEFQSPTQAYSIRQWSYPKYEITKYLAHPNVPIIKPWIQHEDSTKTQGIIPWTHSDMVISYPLQTQMDSTFQSLTQIYAAKQWSQPKYETTESWRQPGVGMAYPWITHQGSTETLEIFSWAPSNTVISSLQTQIDSTLHYLPQNYAIGQWSQPDYKTTRSTQTNGHEISPLIQPQGSTATLKIVFWTHSDTLSYSIQTLMDSFRFWNQFQPKTPQIWAPTAEQARETPVLTGIGTVTSPFHFQETLSREKPTLMPPPQLGPQDKHLMEPLSFKESILNVSLSGCHLSMVWKDNLQALWLYKTAVLSHETTECGLRPGLVPHCPNCWEAEIGEFPWMVSVQLSYSHFCAGSILNEKWILTSARCANFVKRSEALALVQVGLVDLQDATQGEIVGIHRSMPYLGSSGPLGPGLLLLKEPLQFQPWVLPICLVESLDQERHIQLYDCWLPSWSLMRGSPGILQKRHLSIMQISPCDKFWPQLNEFTFCVEAKKAMGESGCKGDLGAPLVCHLQHKDTWVQMGILIHFDEQCKKPYVFSHVSPFISWLQRVTQPSHAPWSNQEPVTISVSNSVTVFTNRKVSKFTASVESTPHFISLSEPQALGDHISLQYTMPWQALISSCGNQICSGSMINSYWVLTAAHCVRHMNPKDTVVILGFRNPGTTLKIVKVTSILLNEEFRLSNQGVRNDLALVRIQEGQGSVPIVAPLGNIRNLNTSECWLSGPQIVNPGDILENPEVLQIQLMGASNCAYLYPDIGGSTVCYASQARGPEINMESVSPGSTVMCRPISGNGKWIQIGLTSLKHLATIVSPHFSWILSSTAKAGYPLNPDFNPWVENPKSSSLVRRPTTPLFYFGMTLAVMRMFIL</sequence>
<evidence type="ECO:0000313" key="6">
    <source>
        <dbReference type="RGD" id="6500116"/>
    </source>
</evidence>
<feature type="signal peptide" evidence="2">
    <location>
        <begin position="1"/>
        <end position="23"/>
    </location>
</feature>
<dbReference type="GlyGen" id="A0A8I6A226">
    <property type="glycosylation" value="2 sites"/>
</dbReference>
<keyword evidence="2" id="KW-0732">Signal</keyword>
<dbReference type="InterPro" id="IPR009003">
    <property type="entry name" value="Peptidase_S1_PA"/>
</dbReference>
<dbReference type="PANTHER" id="PTHR24250">
    <property type="entry name" value="CHYMOTRYPSIN-RELATED"/>
    <property type="match status" value="1"/>
</dbReference>
<organism evidence="4 5">
    <name type="scientific">Rattus norvegicus</name>
    <name type="common">Rat</name>
    <dbReference type="NCBI Taxonomy" id="10116"/>
    <lineage>
        <taxon>Eukaryota</taxon>
        <taxon>Metazoa</taxon>
        <taxon>Chordata</taxon>
        <taxon>Craniata</taxon>
        <taxon>Vertebrata</taxon>
        <taxon>Euteleostomi</taxon>
        <taxon>Mammalia</taxon>
        <taxon>Eutheria</taxon>
        <taxon>Euarchontoglires</taxon>
        <taxon>Glires</taxon>
        <taxon>Rodentia</taxon>
        <taxon>Myomorpha</taxon>
        <taxon>Muroidea</taxon>
        <taxon>Muridae</taxon>
        <taxon>Murinae</taxon>
        <taxon>Rattus</taxon>
    </lineage>
</organism>
<dbReference type="Proteomes" id="UP000002494">
    <property type="component" value="Chromosome 14"/>
</dbReference>
<accession>A0A8I6A226</accession>
<dbReference type="InterPro" id="IPR001254">
    <property type="entry name" value="Trypsin_dom"/>
</dbReference>
<reference evidence="4" key="1">
    <citation type="submission" date="2024-01" db="EMBL/GenBank/DDBJ databases">
        <title>GRCr8: a new rat reference genome assembly contstructed from accurate long reads and long range scaffolding.</title>
        <authorList>
            <person name="Doris P.A."/>
            <person name="Kalbfleisch T."/>
            <person name="Li K."/>
            <person name="Howe K."/>
            <person name="Wood J."/>
        </authorList>
    </citation>
    <scope>NUCLEOTIDE SEQUENCE [LARGE SCALE GENOMIC DNA]</scope>
    <source>
        <strain evidence="4">Brown Norway</strain>
    </source>
</reference>
<dbReference type="RGD" id="6500116">
    <property type="gene designation" value="Tmprss9l1"/>
</dbReference>
<keyword evidence="5" id="KW-1185">Reference proteome</keyword>
<dbReference type="Gene3D" id="2.40.10.10">
    <property type="entry name" value="Trypsin-like serine proteases"/>
    <property type="match status" value="4"/>
</dbReference>
<feature type="chain" id="PRO_5035303926" evidence="2">
    <location>
        <begin position="24"/>
        <end position="4023"/>
    </location>
</feature>
<reference evidence="4" key="3">
    <citation type="submission" date="2025-09" db="UniProtKB">
        <authorList>
            <consortium name="Ensembl"/>
        </authorList>
    </citation>
    <scope>IDENTIFICATION</scope>
    <source>
        <strain evidence="4">Brown Norway</strain>
    </source>
</reference>
<dbReference type="GO" id="GO:0006508">
    <property type="term" value="P:proteolysis"/>
    <property type="evidence" value="ECO:0000318"/>
    <property type="project" value="GO_Central"/>
</dbReference>
<dbReference type="PROSITE" id="PS50240">
    <property type="entry name" value="TRYPSIN_DOM"/>
    <property type="match status" value="3"/>
</dbReference>
<dbReference type="KEGG" id="rno:100910108"/>
<dbReference type="RefSeq" id="XP_063129870.1">
    <property type="nucleotide sequence ID" value="XM_063273800.1"/>
</dbReference>
<dbReference type="PROSITE" id="PS00134">
    <property type="entry name" value="TRYPSIN_HIS"/>
    <property type="match status" value="1"/>
</dbReference>